<dbReference type="EMBL" id="BONG01000012">
    <property type="protein sequence ID" value="GIF89138.1"/>
    <property type="molecule type" value="Genomic_DNA"/>
</dbReference>
<feature type="domain" description="ATP-dependent DNA ligase family profile" evidence="4">
    <location>
        <begin position="31"/>
        <end position="172"/>
    </location>
</feature>
<evidence type="ECO:0000313" key="6">
    <source>
        <dbReference type="EMBL" id="GIF89138.1"/>
    </source>
</evidence>
<evidence type="ECO:0000256" key="2">
    <source>
        <dbReference type="ARBA" id="ARBA00022598"/>
    </source>
</evidence>
<evidence type="ECO:0000256" key="3">
    <source>
        <dbReference type="ARBA" id="ARBA00034003"/>
    </source>
</evidence>
<organism evidence="6 7">
    <name type="scientific">Catellatospora chokoriensis</name>
    <dbReference type="NCBI Taxonomy" id="310353"/>
    <lineage>
        <taxon>Bacteria</taxon>
        <taxon>Bacillati</taxon>
        <taxon>Actinomycetota</taxon>
        <taxon>Actinomycetes</taxon>
        <taxon>Micromonosporales</taxon>
        <taxon>Micromonosporaceae</taxon>
        <taxon>Catellatospora</taxon>
    </lineage>
</organism>
<evidence type="ECO:0000313" key="7">
    <source>
        <dbReference type="Proteomes" id="UP000619293"/>
    </source>
</evidence>
<dbReference type="EC" id="6.5.1.1" evidence="1"/>
<dbReference type="Gene3D" id="2.40.50.140">
    <property type="entry name" value="Nucleic acid-binding proteins"/>
    <property type="match status" value="1"/>
</dbReference>
<dbReference type="Gene3D" id="3.30.470.30">
    <property type="entry name" value="DNA ligase/mRNA capping enzyme"/>
    <property type="match status" value="1"/>
</dbReference>
<dbReference type="InterPro" id="IPR012310">
    <property type="entry name" value="DNA_ligase_ATP-dep_cent"/>
</dbReference>
<dbReference type="GO" id="GO:0006281">
    <property type="term" value="P:DNA repair"/>
    <property type="evidence" value="ECO:0007669"/>
    <property type="project" value="InterPro"/>
</dbReference>
<dbReference type="AlphaFoldDB" id="A0A8J3JY67"/>
<evidence type="ECO:0000259" key="4">
    <source>
        <dbReference type="Pfam" id="PF01068"/>
    </source>
</evidence>
<proteinExistence type="predicted"/>
<feature type="domain" description="DNA ligase ATP-dependent C-terminal" evidence="5">
    <location>
        <begin position="189"/>
        <end position="278"/>
    </location>
</feature>
<name>A0A8J3JY67_9ACTN</name>
<dbReference type="RefSeq" id="WP_425321546.1">
    <property type="nucleotide sequence ID" value="NZ_BAAALB010000002.1"/>
</dbReference>
<reference evidence="6 7" key="1">
    <citation type="submission" date="2021-01" db="EMBL/GenBank/DDBJ databases">
        <title>Whole genome shotgun sequence of Catellatospora chokoriensis NBRC 107358.</title>
        <authorList>
            <person name="Komaki H."/>
            <person name="Tamura T."/>
        </authorList>
    </citation>
    <scope>NUCLEOTIDE SEQUENCE [LARGE SCALE GENOMIC DNA]</scope>
    <source>
        <strain evidence="6 7">NBRC 107358</strain>
    </source>
</reference>
<keyword evidence="2" id="KW-0436">Ligase</keyword>
<evidence type="ECO:0000259" key="5">
    <source>
        <dbReference type="Pfam" id="PF04679"/>
    </source>
</evidence>
<keyword evidence="7" id="KW-1185">Reference proteome</keyword>
<dbReference type="GO" id="GO:0005524">
    <property type="term" value="F:ATP binding"/>
    <property type="evidence" value="ECO:0007669"/>
    <property type="project" value="InterPro"/>
</dbReference>
<gene>
    <name evidence="6" type="ORF">Cch02nite_25820</name>
</gene>
<dbReference type="InterPro" id="IPR012309">
    <property type="entry name" value="DNA_ligase_ATP-dep_C"/>
</dbReference>
<accession>A0A8J3JY67</accession>
<comment type="caution">
    <text evidence="6">The sequence shown here is derived from an EMBL/GenBank/DDBJ whole genome shotgun (WGS) entry which is preliminary data.</text>
</comment>
<dbReference type="Pfam" id="PF01068">
    <property type="entry name" value="DNA_ligase_A_M"/>
    <property type="match status" value="1"/>
</dbReference>
<dbReference type="GO" id="GO:0006310">
    <property type="term" value="P:DNA recombination"/>
    <property type="evidence" value="ECO:0007669"/>
    <property type="project" value="InterPro"/>
</dbReference>
<dbReference type="GO" id="GO:0003910">
    <property type="term" value="F:DNA ligase (ATP) activity"/>
    <property type="evidence" value="ECO:0007669"/>
    <property type="project" value="UniProtKB-EC"/>
</dbReference>
<evidence type="ECO:0000256" key="1">
    <source>
        <dbReference type="ARBA" id="ARBA00012727"/>
    </source>
</evidence>
<dbReference type="Proteomes" id="UP000619293">
    <property type="component" value="Unassembled WGS sequence"/>
</dbReference>
<comment type="catalytic activity">
    <reaction evidence="3">
        <text>ATP + (deoxyribonucleotide)n-3'-hydroxyl + 5'-phospho-(deoxyribonucleotide)m = (deoxyribonucleotide)n+m + AMP + diphosphate.</text>
        <dbReference type="EC" id="6.5.1.1"/>
    </reaction>
</comment>
<protein>
    <recommendedName>
        <fullName evidence="1">DNA ligase (ATP)</fullName>
        <ecNumber evidence="1">6.5.1.1</ecNumber>
    </recommendedName>
</protein>
<dbReference type="Gene3D" id="3.30.1490.70">
    <property type="match status" value="1"/>
</dbReference>
<dbReference type="SUPFAM" id="SSF50249">
    <property type="entry name" value="Nucleic acid-binding proteins"/>
    <property type="match status" value="1"/>
</dbReference>
<dbReference type="InterPro" id="IPR012340">
    <property type="entry name" value="NA-bd_OB-fold"/>
</dbReference>
<dbReference type="Pfam" id="PF04679">
    <property type="entry name" value="DNA_ligase_A_C"/>
    <property type="match status" value="1"/>
</dbReference>
<dbReference type="SUPFAM" id="SSF56091">
    <property type="entry name" value="DNA ligase/mRNA capping enzyme, catalytic domain"/>
    <property type="match status" value="1"/>
</dbReference>
<sequence length="289" mass="31071">MIRVTPGGAVGRAAIAPMLATAGPLPSGPLWAYEVKWDGYRAVYAGGRFLGRSGRQLTGPELPPVPEVLDGELVAFDAAGLPSFHAMQQGAAPVYVAFDVIRPELTYDQRREVLDGLRLPAVCPAATVSPSFDDGPATVAAARELGLEGVMAKRRASRYQPGVRSPDWIKWKFVRTGDFVIGGWRAGARPLGALLIGTPLPDGTLRYRGRVGGGLTVRTERALLPVLRDLVRPTSPFAGPAEPGTWVEPLLVVEVRYSEITPDGRLRFPIFLRLRPDKLPGDCLGEDCG</sequence>
<dbReference type="CDD" id="cd07971">
    <property type="entry name" value="OBF_DNA_ligase_LigD"/>
    <property type="match status" value="1"/>
</dbReference>